<reference evidence="3" key="3">
    <citation type="submission" date="2020-02" db="EMBL/GenBank/DDBJ databases">
        <authorList>
            <person name="Matsumoto Y."/>
            <person name="Motooka D."/>
            <person name="Nakamura S."/>
        </authorList>
    </citation>
    <scope>NUCLEOTIDE SEQUENCE</scope>
    <source>
        <strain evidence="3">JCM 6377</strain>
    </source>
</reference>
<evidence type="ECO:0000259" key="2">
    <source>
        <dbReference type="Pfam" id="PF13193"/>
    </source>
</evidence>
<dbReference type="Proteomes" id="UP000220914">
    <property type="component" value="Unassembled WGS sequence"/>
</dbReference>
<dbReference type="AlphaFoldDB" id="A0A2A7MZI3"/>
<organism evidence="4 5">
    <name type="scientific">Mycolicibacterium agri</name>
    <name type="common">Mycobacterium agri</name>
    <dbReference type="NCBI Taxonomy" id="36811"/>
    <lineage>
        <taxon>Bacteria</taxon>
        <taxon>Bacillati</taxon>
        <taxon>Actinomycetota</taxon>
        <taxon>Actinomycetes</taxon>
        <taxon>Mycobacteriales</taxon>
        <taxon>Mycobacteriaceae</taxon>
        <taxon>Mycolicibacterium</taxon>
    </lineage>
</organism>
<dbReference type="GO" id="GO:0016405">
    <property type="term" value="F:CoA-ligase activity"/>
    <property type="evidence" value="ECO:0007669"/>
    <property type="project" value="TreeGrafter"/>
</dbReference>
<dbReference type="PANTHER" id="PTHR24096">
    <property type="entry name" value="LONG-CHAIN-FATTY-ACID--COA LIGASE"/>
    <property type="match status" value="1"/>
</dbReference>
<keyword evidence="5" id="KW-1185">Reference proteome</keyword>
<dbReference type="InterPro" id="IPR000873">
    <property type="entry name" value="AMP-dep_synth/lig_dom"/>
</dbReference>
<dbReference type="EMBL" id="PDCP01000030">
    <property type="protein sequence ID" value="PEG36907.1"/>
    <property type="molecule type" value="Genomic_DNA"/>
</dbReference>
<feature type="domain" description="AMP-binding enzyme C-terminal" evidence="2">
    <location>
        <begin position="411"/>
        <end position="489"/>
    </location>
</feature>
<dbReference type="InterPro" id="IPR020845">
    <property type="entry name" value="AMP-binding_CS"/>
</dbReference>
<dbReference type="Pfam" id="PF00501">
    <property type="entry name" value="AMP-binding"/>
    <property type="match status" value="1"/>
</dbReference>
<reference evidence="3 6" key="2">
    <citation type="journal article" date="2019" name="Emerg. Microbes Infect.">
        <title>Comprehensive subspecies identification of 175 nontuberculous mycobacteria species based on 7547 genomic profiles.</title>
        <authorList>
            <person name="Matsumoto Y."/>
            <person name="Kinjo T."/>
            <person name="Motooka D."/>
            <person name="Nabeya D."/>
            <person name="Jung N."/>
            <person name="Uechi K."/>
            <person name="Horii T."/>
            <person name="Iida T."/>
            <person name="Fujita J."/>
            <person name="Nakamura S."/>
        </authorList>
    </citation>
    <scope>NUCLEOTIDE SEQUENCE [LARGE SCALE GENOMIC DNA]</scope>
    <source>
        <strain evidence="3 6">JCM 6377</strain>
    </source>
</reference>
<sequence length="507" mass="55403">MTRSAAKPALILHPSHVAVSFAELEGRANRLAHYFRRAGLSVGDTVAVVMENNAHVHAVMWAARRSGLYYTMVNTHLSDSEIAYIVEDSGASAIVASRAMRDVCTYLAEHLPTGLPRVVLIADDDLAGWQRYPECVADEPSGPIGEGPAGQLLQYSAGSTGRPKGIRRALDTSGAGGDRLSTPVFEALGVTEASVYLSPAPIYHTAPAMWTMSAQAAGATVVMMERFDAEQALECIQRYAVTHAQFVPTMFVRMLRLPEQTRRRYDLSSLQRVVHAAAPCAPAIKRQMIEWWGPIIDEYYGSSEGAGISFIRAEEWLRHPGSVGRPLLGVPHILDERGVELRPGHVGEIYYEGGYPFEYLNDEAKTAATRTPQGWVTVGDVGFLDSDGYLYLTGRRDHMIISGGVNIYPQEIEDELVGHPLVVDAAVFGVPDDVMGQLVAAAVQLVDDVEAGEELADEIIGWLRRRIAHYKCPKSVFFEPALPRTDAGKLYKNKLVAKYAASGILNQ</sequence>
<dbReference type="NCBIfam" id="NF038341">
    <property type="entry name" value="ligase_FadD4"/>
    <property type="match status" value="1"/>
</dbReference>
<reference evidence="4 5" key="1">
    <citation type="submission" date="2017-10" db="EMBL/GenBank/DDBJ databases">
        <title>The new phylogeny of genus Mycobacterium.</title>
        <authorList>
            <person name="Tortoli E."/>
            <person name="Trovato A."/>
            <person name="Cirillo D.M."/>
        </authorList>
    </citation>
    <scope>NUCLEOTIDE SEQUENCE [LARGE SCALE GENOMIC DNA]</scope>
    <source>
        <strain evidence="4 5">CCUG37673</strain>
    </source>
</reference>
<evidence type="ECO:0000259" key="1">
    <source>
        <dbReference type="Pfam" id="PF00501"/>
    </source>
</evidence>
<dbReference type="Gene3D" id="3.30.300.30">
    <property type="match status" value="1"/>
</dbReference>
<name>A0A2A7MZI3_MYCAG</name>
<protein>
    <submittedName>
        <fullName evidence="4">Acyl-CoA synthetase</fullName>
    </submittedName>
</protein>
<comment type="caution">
    <text evidence="4">The sequence shown here is derived from an EMBL/GenBank/DDBJ whole genome shotgun (WGS) entry which is preliminary data.</text>
</comment>
<dbReference type="OrthoDB" id="9803968at2"/>
<dbReference type="InterPro" id="IPR025110">
    <property type="entry name" value="AMP-bd_C"/>
</dbReference>
<evidence type="ECO:0000313" key="5">
    <source>
        <dbReference type="Proteomes" id="UP000220914"/>
    </source>
</evidence>
<dbReference type="SUPFAM" id="SSF56801">
    <property type="entry name" value="Acetyl-CoA synthetase-like"/>
    <property type="match status" value="1"/>
</dbReference>
<dbReference type="Gene3D" id="3.40.50.12780">
    <property type="entry name" value="N-terminal domain of ligase-like"/>
    <property type="match status" value="1"/>
</dbReference>
<accession>A0A2A7MZI3</accession>
<proteinExistence type="predicted"/>
<gene>
    <name evidence="3" type="primary">fadD4</name>
    <name evidence="4" type="ORF">CQY20_17315</name>
    <name evidence="3" type="ORF">MAGR_16440</name>
</gene>
<dbReference type="RefSeq" id="WP_097941315.1">
    <property type="nucleotide sequence ID" value="NZ_BLKS01000001.1"/>
</dbReference>
<dbReference type="Pfam" id="PF13193">
    <property type="entry name" value="AMP-binding_C"/>
    <property type="match status" value="1"/>
</dbReference>
<evidence type="ECO:0000313" key="6">
    <source>
        <dbReference type="Proteomes" id="UP000465302"/>
    </source>
</evidence>
<dbReference type="EMBL" id="BLKS01000001">
    <property type="protein sequence ID" value="GFG50203.1"/>
    <property type="molecule type" value="Genomic_DNA"/>
</dbReference>
<dbReference type="PANTHER" id="PTHR24096:SF323">
    <property type="entry name" value="BLR3536 PROTEIN"/>
    <property type="match status" value="1"/>
</dbReference>
<feature type="domain" description="AMP-dependent synthetase/ligase" evidence="1">
    <location>
        <begin position="4"/>
        <end position="353"/>
    </location>
</feature>
<dbReference type="InterPro" id="IPR042099">
    <property type="entry name" value="ANL_N_sf"/>
</dbReference>
<evidence type="ECO:0000313" key="3">
    <source>
        <dbReference type="EMBL" id="GFG50203.1"/>
    </source>
</evidence>
<dbReference type="InterPro" id="IPR045851">
    <property type="entry name" value="AMP-bd_C_sf"/>
</dbReference>
<dbReference type="PROSITE" id="PS00455">
    <property type="entry name" value="AMP_BINDING"/>
    <property type="match status" value="1"/>
</dbReference>
<dbReference type="Proteomes" id="UP000465302">
    <property type="component" value="Unassembled WGS sequence"/>
</dbReference>
<evidence type="ECO:0000313" key="4">
    <source>
        <dbReference type="EMBL" id="PEG36907.1"/>
    </source>
</evidence>